<keyword evidence="3" id="KW-0460">Magnesium</keyword>
<gene>
    <name evidence="5" type="ORF">SeLEV6574_g04020</name>
</gene>
<dbReference type="GO" id="GO:0005634">
    <property type="term" value="C:nucleus"/>
    <property type="evidence" value="ECO:0007669"/>
    <property type="project" value="TreeGrafter"/>
</dbReference>
<evidence type="ECO:0000256" key="3">
    <source>
        <dbReference type="ARBA" id="ARBA00022842"/>
    </source>
</evidence>
<reference evidence="5 6" key="1">
    <citation type="journal article" date="2019" name="Sci. Rep.">
        <title>Comparative genomics of chytrid fungi reveal insights into the obligate biotrophic and pathogenic lifestyle of Synchytrium endobioticum.</title>
        <authorList>
            <person name="van de Vossenberg B.T.L.H."/>
            <person name="Warris S."/>
            <person name="Nguyen H.D.T."/>
            <person name="van Gent-Pelzer M.P.E."/>
            <person name="Joly D.L."/>
            <person name="van de Geest H.C."/>
            <person name="Bonants P.J.M."/>
            <person name="Smith D.S."/>
            <person name="Levesque C.A."/>
            <person name="van der Lee T.A.J."/>
        </authorList>
    </citation>
    <scope>NUCLEOTIDE SEQUENCE [LARGE SCALE GENOMIC DNA]</scope>
    <source>
        <strain evidence="5 6">LEV6574</strain>
    </source>
</reference>
<dbReference type="SMART" id="SM00484">
    <property type="entry name" value="XPGI"/>
    <property type="match status" value="1"/>
</dbReference>
<dbReference type="Proteomes" id="UP000320475">
    <property type="component" value="Unassembled WGS sequence"/>
</dbReference>
<protein>
    <recommendedName>
        <fullName evidence="4">XPG-I domain-containing protein</fullName>
    </recommendedName>
</protein>
<proteinExistence type="predicted"/>
<feature type="domain" description="XPG-I" evidence="4">
    <location>
        <begin position="34"/>
        <end position="95"/>
    </location>
</feature>
<dbReference type="EMBL" id="QEAM01000151">
    <property type="protein sequence ID" value="TPX45181.1"/>
    <property type="molecule type" value="Genomic_DNA"/>
</dbReference>
<dbReference type="GO" id="GO:0046872">
    <property type="term" value="F:metal ion binding"/>
    <property type="evidence" value="ECO:0007669"/>
    <property type="project" value="UniProtKB-KW"/>
</dbReference>
<dbReference type="OrthoDB" id="1937206at2759"/>
<dbReference type="InterPro" id="IPR029060">
    <property type="entry name" value="PIN-like_dom_sf"/>
</dbReference>
<keyword evidence="1" id="KW-0479">Metal-binding</keyword>
<comment type="caution">
    <text evidence="5">The sequence shown here is derived from an EMBL/GenBank/DDBJ whole genome shotgun (WGS) entry which is preliminary data.</text>
</comment>
<evidence type="ECO:0000256" key="2">
    <source>
        <dbReference type="ARBA" id="ARBA00022759"/>
    </source>
</evidence>
<keyword evidence="2" id="KW-0540">Nuclease</keyword>
<evidence type="ECO:0000256" key="1">
    <source>
        <dbReference type="ARBA" id="ARBA00022723"/>
    </source>
</evidence>
<keyword evidence="2" id="KW-0378">Hydrolase</keyword>
<dbReference type="GO" id="GO:0008409">
    <property type="term" value="F:5'-3' exonuclease activity"/>
    <property type="evidence" value="ECO:0007669"/>
    <property type="project" value="TreeGrafter"/>
</dbReference>
<sequence length="119" mass="13405">MQSFLGDTEGFDRFSRRTVKVTKEHNDVRKRLLKLMGVLYVEAPCETEAQCAALAKAGKAYAAASEDCGVKIRETLTYVKWHQFIRCYLAANTGVALRNQTVTYTNGGCRISKSRWYGD</sequence>
<dbReference type="PRINTS" id="PR00853">
    <property type="entry name" value="XPGRADSUPER"/>
</dbReference>
<evidence type="ECO:0000313" key="6">
    <source>
        <dbReference type="Proteomes" id="UP000320475"/>
    </source>
</evidence>
<dbReference type="SUPFAM" id="SSF88723">
    <property type="entry name" value="PIN domain-like"/>
    <property type="match status" value="1"/>
</dbReference>
<dbReference type="PANTHER" id="PTHR11081">
    <property type="entry name" value="FLAP ENDONUCLEASE FAMILY MEMBER"/>
    <property type="match status" value="1"/>
</dbReference>
<dbReference type="GO" id="GO:0005737">
    <property type="term" value="C:cytoplasm"/>
    <property type="evidence" value="ECO:0007669"/>
    <property type="project" value="TreeGrafter"/>
</dbReference>
<accession>A0A507D1L2</accession>
<keyword evidence="2" id="KW-0255">Endonuclease</keyword>
<dbReference type="InterPro" id="IPR006084">
    <property type="entry name" value="XPG/Rad2"/>
</dbReference>
<dbReference type="GO" id="GO:0017108">
    <property type="term" value="F:5'-flap endonuclease activity"/>
    <property type="evidence" value="ECO:0007669"/>
    <property type="project" value="TreeGrafter"/>
</dbReference>
<dbReference type="AlphaFoldDB" id="A0A507D1L2"/>
<dbReference type="PANTHER" id="PTHR11081:SF9">
    <property type="entry name" value="FLAP ENDONUCLEASE 1"/>
    <property type="match status" value="1"/>
</dbReference>
<dbReference type="InterPro" id="IPR006086">
    <property type="entry name" value="XPG-I_dom"/>
</dbReference>
<organism evidence="5 6">
    <name type="scientific">Synchytrium endobioticum</name>
    <dbReference type="NCBI Taxonomy" id="286115"/>
    <lineage>
        <taxon>Eukaryota</taxon>
        <taxon>Fungi</taxon>
        <taxon>Fungi incertae sedis</taxon>
        <taxon>Chytridiomycota</taxon>
        <taxon>Chytridiomycota incertae sedis</taxon>
        <taxon>Chytridiomycetes</taxon>
        <taxon>Synchytriales</taxon>
        <taxon>Synchytriaceae</taxon>
        <taxon>Synchytrium</taxon>
    </lineage>
</organism>
<evidence type="ECO:0000259" key="4">
    <source>
        <dbReference type="SMART" id="SM00484"/>
    </source>
</evidence>
<name>A0A507D1L2_9FUNG</name>
<dbReference type="GO" id="GO:0006974">
    <property type="term" value="P:DNA damage response"/>
    <property type="evidence" value="ECO:0007669"/>
    <property type="project" value="UniProtKB-ARBA"/>
</dbReference>
<dbReference type="Pfam" id="PF00867">
    <property type="entry name" value="XPG_I"/>
    <property type="match status" value="1"/>
</dbReference>
<dbReference type="Gene3D" id="3.40.50.1010">
    <property type="entry name" value="5'-nuclease"/>
    <property type="match status" value="1"/>
</dbReference>
<evidence type="ECO:0000313" key="5">
    <source>
        <dbReference type="EMBL" id="TPX45181.1"/>
    </source>
</evidence>